<evidence type="ECO:0000259" key="9">
    <source>
        <dbReference type="PROSITE" id="PS50850"/>
    </source>
</evidence>
<evidence type="ECO:0000256" key="4">
    <source>
        <dbReference type="ARBA" id="ARBA00022692"/>
    </source>
</evidence>
<feature type="transmembrane region" description="Helical" evidence="8">
    <location>
        <begin position="6"/>
        <end position="30"/>
    </location>
</feature>
<dbReference type="Pfam" id="PF00083">
    <property type="entry name" value="Sugar_tr"/>
    <property type="match status" value="1"/>
</dbReference>
<dbReference type="AlphaFoldDB" id="A0A1Y2C953"/>
<comment type="subcellular location">
    <subcellularLocation>
        <location evidence="1">Membrane</location>
        <topology evidence="1">Multi-pass membrane protein</topology>
    </subcellularLocation>
</comment>
<feature type="transmembrane region" description="Helical" evidence="8">
    <location>
        <begin position="401"/>
        <end position="422"/>
    </location>
</feature>
<keyword evidence="3 7" id="KW-0813">Transport</keyword>
<dbReference type="PRINTS" id="PR00171">
    <property type="entry name" value="SUGRTRNSPORT"/>
</dbReference>
<keyword evidence="5 8" id="KW-1133">Transmembrane helix</keyword>
<feature type="transmembrane region" description="Helical" evidence="8">
    <location>
        <begin position="470"/>
        <end position="491"/>
    </location>
</feature>
<evidence type="ECO:0000313" key="10">
    <source>
        <dbReference type="EMBL" id="ORY43558.1"/>
    </source>
</evidence>
<keyword evidence="6 8" id="KW-0472">Membrane</keyword>
<dbReference type="GO" id="GO:0016020">
    <property type="term" value="C:membrane"/>
    <property type="evidence" value="ECO:0007669"/>
    <property type="project" value="UniProtKB-SubCell"/>
</dbReference>
<keyword evidence="4 8" id="KW-0812">Transmembrane</keyword>
<dbReference type="PROSITE" id="PS00216">
    <property type="entry name" value="SUGAR_TRANSPORT_1"/>
    <property type="match status" value="1"/>
</dbReference>
<comment type="caution">
    <text evidence="10">The sequence shown here is derived from an EMBL/GenBank/DDBJ whole genome shotgun (WGS) entry which is preliminary data.</text>
</comment>
<evidence type="ECO:0000256" key="2">
    <source>
        <dbReference type="ARBA" id="ARBA00010992"/>
    </source>
</evidence>
<dbReference type="Gene3D" id="1.20.1250.20">
    <property type="entry name" value="MFS general substrate transporter like domains"/>
    <property type="match status" value="1"/>
</dbReference>
<feature type="transmembrane region" description="Helical" evidence="8">
    <location>
        <begin position="443"/>
        <end position="464"/>
    </location>
</feature>
<dbReference type="InterPro" id="IPR036259">
    <property type="entry name" value="MFS_trans_sf"/>
</dbReference>
<dbReference type="EMBL" id="MCOG01000116">
    <property type="protein sequence ID" value="ORY43558.1"/>
    <property type="molecule type" value="Genomic_DNA"/>
</dbReference>
<dbReference type="OrthoDB" id="508119at2759"/>
<evidence type="ECO:0000256" key="6">
    <source>
        <dbReference type="ARBA" id="ARBA00023136"/>
    </source>
</evidence>
<proteinExistence type="inferred from homology"/>
<dbReference type="Proteomes" id="UP000193920">
    <property type="component" value="Unassembled WGS sequence"/>
</dbReference>
<evidence type="ECO:0000256" key="3">
    <source>
        <dbReference type="ARBA" id="ARBA00022448"/>
    </source>
</evidence>
<feature type="transmembrane region" description="Helical" evidence="8">
    <location>
        <begin position="308"/>
        <end position="329"/>
    </location>
</feature>
<feature type="transmembrane region" description="Helical" evidence="8">
    <location>
        <begin position="79"/>
        <end position="100"/>
    </location>
</feature>
<dbReference type="STRING" id="1754190.A0A1Y2C953"/>
<evidence type="ECO:0000256" key="8">
    <source>
        <dbReference type="SAM" id="Phobius"/>
    </source>
</evidence>
<evidence type="ECO:0000256" key="7">
    <source>
        <dbReference type="RuleBase" id="RU003346"/>
    </source>
</evidence>
<dbReference type="PANTHER" id="PTHR48022:SF2">
    <property type="entry name" value="PLASTIDIC GLUCOSE TRANSPORTER 4"/>
    <property type="match status" value="1"/>
</dbReference>
<keyword evidence="11" id="KW-1185">Reference proteome</keyword>
<sequence>MNKYQIIVALTASCGGLLLGYELGTMNVVLVMDGFRIFFNLCTWDGSKLNANGKNIDNDDVTDKVPVYRNLIETKNKSFIEGFITSSFLLGALCGALLASYFGEKFGRQRTIMLGACIFSFGGILQGCSVRSYIMISFGRLITGISVGCNSVLCPTYISEVASAKIRGTLSSCFQLMITFGTVTAAIINATIWYFTNFKPKDLNSYRNDSGEVVNNFEWRISLGLQAIPGICLAIFLYFLPKSPRWLCSKDRSDEALKVLAKLNDTDEYNPKILEILREIENDVNFKNATGTSSIKELFGSGIRRRTFTTIILQLLQQWTGINVIMYYQSQIYSYLGFSKFTSTIIFPIVNNFVNFISILPTMWYIDKFGRKILLYVGALLMIIFHILTWVFSIQISNGKIWGYLTVASIILFIFSFGATWGPVPWVYQSEVFPLRTRIKGSAVGTISNFFNNWIITFVGPLLMEALGERTFILFSVNCLIAFYFAYFFCIESKGLDIEEMDRIMSKV</sequence>
<dbReference type="FunFam" id="1.20.1250.20:FF:000134">
    <property type="entry name" value="MFS sugar transporter protein"/>
    <property type="match status" value="1"/>
</dbReference>
<dbReference type="InterPro" id="IPR003663">
    <property type="entry name" value="Sugar/inositol_transpt"/>
</dbReference>
<dbReference type="PANTHER" id="PTHR48022">
    <property type="entry name" value="PLASTIDIC GLUCOSE TRANSPORTER 4"/>
    <property type="match status" value="1"/>
</dbReference>
<dbReference type="SUPFAM" id="SSF103473">
    <property type="entry name" value="MFS general substrate transporter"/>
    <property type="match status" value="1"/>
</dbReference>
<evidence type="ECO:0000313" key="11">
    <source>
        <dbReference type="Proteomes" id="UP000193920"/>
    </source>
</evidence>
<dbReference type="PROSITE" id="PS00217">
    <property type="entry name" value="SUGAR_TRANSPORT_2"/>
    <property type="match status" value="1"/>
</dbReference>
<gene>
    <name evidence="10" type="ORF">LY90DRAFT_703727</name>
</gene>
<feature type="transmembrane region" description="Helical" evidence="8">
    <location>
        <begin position="173"/>
        <end position="195"/>
    </location>
</feature>
<organism evidence="10 11">
    <name type="scientific">Neocallimastix californiae</name>
    <dbReference type="NCBI Taxonomy" id="1754190"/>
    <lineage>
        <taxon>Eukaryota</taxon>
        <taxon>Fungi</taxon>
        <taxon>Fungi incertae sedis</taxon>
        <taxon>Chytridiomycota</taxon>
        <taxon>Chytridiomycota incertae sedis</taxon>
        <taxon>Neocallimastigomycetes</taxon>
        <taxon>Neocallimastigales</taxon>
        <taxon>Neocallimastigaceae</taxon>
        <taxon>Neocallimastix</taxon>
    </lineage>
</organism>
<dbReference type="InterPro" id="IPR005828">
    <property type="entry name" value="MFS_sugar_transport-like"/>
</dbReference>
<dbReference type="InterPro" id="IPR005829">
    <property type="entry name" value="Sugar_transporter_CS"/>
</dbReference>
<dbReference type="NCBIfam" id="TIGR00879">
    <property type="entry name" value="SP"/>
    <property type="match status" value="1"/>
</dbReference>
<dbReference type="InterPro" id="IPR050360">
    <property type="entry name" value="MFS_Sugar_Transporters"/>
</dbReference>
<dbReference type="InterPro" id="IPR020846">
    <property type="entry name" value="MFS_dom"/>
</dbReference>
<feature type="domain" description="Major facilitator superfamily (MFS) profile" evidence="9">
    <location>
        <begin position="8"/>
        <end position="494"/>
    </location>
</feature>
<reference evidence="10 11" key="1">
    <citation type="submission" date="2016-08" db="EMBL/GenBank/DDBJ databases">
        <title>A Parts List for Fungal Cellulosomes Revealed by Comparative Genomics.</title>
        <authorList>
            <consortium name="DOE Joint Genome Institute"/>
            <person name="Haitjema C.H."/>
            <person name="Gilmore S.P."/>
            <person name="Henske J.K."/>
            <person name="Solomon K.V."/>
            <person name="De Groot R."/>
            <person name="Kuo A."/>
            <person name="Mondo S.J."/>
            <person name="Salamov A.A."/>
            <person name="Labutti K."/>
            <person name="Zhao Z."/>
            <person name="Chiniquy J."/>
            <person name="Barry K."/>
            <person name="Brewer H.M."/>
            <person name="Purvine S.O."/>
            <person name="Wright A.T."/>
            <person name="Boxma B."/>
            <person name="Van Alen T."/>
            <person name="Hackstein J.H."/>
            <person name="Baker S.E."/>
            <person name="Grigoriev I.V."/>
            <person name="O'Malley M.A."/>
        </authorList>
    </citation>
    <scope>NUCLEOTIDE SEQUENCE [LARGE SCALE GENOMIC DNA]</scope>
    <source>
        <strain evidence="10 11">G1</strain>
    </source>
</reference>
<feature type="transmembrane region" description="Helical" evidence="8">
    <location>
        <begin position="219"/>
        <end position="240"/>
    </location>
</feature>
<dbReference type="PROSITE" id="PS50850">
    <property type="entry name" value="MFS"/>
    <property type="match status" value="1"/>
</dbReference>
<evidence type="ECO:0000256" key="5">
    <source>
        <dbReference type="ARBA" id="ARBA00022989"/>
    </source>
</evidence>
<name>A0A1Y2C953_9FUNG</name>
<evidence type="ECO:0000256" key="1">
    <source>
        <dbReference type="ARBA" id="ARBA00004141"/>
    </source>
</evidence>
<feature type="transmembrane region" description="Helical" evidence="8">
    <location>
        <begin position="341"/>
        <end position="366"/>
    </location>
</feature>
<feature type="transmembrane region" description="Helical" evidence="8">
    <location>
        <begin position="112"/>
        <end position="134"/>
    </location>
</feature>
<dbReference type="GO" id="GO:0005351">
    <property type="term" value="F:carbohydrate:proton symporter activity"/>
    <property type="evidence" value="ECO:0007669"/>
    <property type="project" value="TreeGrafter"/>
</dbReference>
<protein>
    <submittedName>
        <fullName evidence="10">General substrate transporter</fullName>
    </submittedName>
</protein>
<comment type="similarity">
    <text evidence="2 7">Belongs to the major facilitator superfamily. Sugar transporter (TC 2.A.1.1) family.</text>
</comment>
<feature type="transmembrane region" description="Helical" evidence="8">
    <location>
        <begin position="373"/>
        <end position="395"/>
    </location>
</feature>
<accession>A0A1Y2C953</accession>